<reference evidence="1 2" key="1">
    <citation type="submission" date="2019-02" db="EMBL/GenBank/DDBJ databases">
        <title>Deep-cultivation of Planctomycetes and their phenomic and genomic characterization uncovers novel biology.</title>
        <authorList>
            <person name="Wiegand S."/>
            <person name="Jogler M."/>
            <person name="Boedeker C."/>
            <person name="Pinto D."/>
            <person name="Vollmers J."/>
            <person name="Rivas-Marin E."/>
            <person name="Kohn T."/>
            <person name="Peeters S.H."/>
            <person name="Heuer A."/>
            <person name="Rast P."/>
            <person name="Oberbeckmann S."/>
            <person name="Bunk B."/>
            <person name="Jeske O."/>
            <person name="Meyerdierks A."/>
            <person name="Storesund J.E."/>
            <person name="Kallscheuer N."/>
            <person name="Luecker S."/>
            <person name="Lage O.M."/>
            <person name="Pohl T."/>
            <person name="Merkel B.J."/>
            <person name="Hornburger P."/>
            <person name="Mueller R.-W."/>
            <person name="Bruemmer F."/>
            <person name="Labrenz M."/>
            <person name="Spormann A.M."/>
            <person name="Op Den Camp H."/>
            <person name="Overmann J."/>
            <person name="Amann R."/>
            <person name="Jetten M.S.M."/>
            <person name="Mascher T."/>
            <person name="Medema M.H."/>
            <person name="Devos D.P."/>
            <person name="Kaster A.-K."/>
            <person name="Ovreas L."/>
            <person name="Rohde M."/>
            <person name="Galperin M.Y."/>
            <person name="Jogler C."/>
        </authorList>
    </citation>
    <scope>NUCLEOTIDE SEQUENCE [LARGE SCALE GENOMIC DNA]</scope>
    <source>
        <strain evidence="1 2">KOR34</strain>
    </source>
</reference>
<dbReference type="InterPro" id="IPR036439">
    <property type="entry name" value="Dockerin_dom_sf"/>
</dbReference>
<proteinExistence type="predicted"/>
<dbReference type="AlphaFoldDB" id="A0A5C5V0L9"/>
<sequence length="312" mass="32412">MFELKVTIAAVMCLGVGALRATGHGTPIELTVGDGALHVSHHVDGYPAFVFGQQQEESDPQGPFSHPSLGLTLLWGLPGIDITGMQDDASLSLEVLAPGADDDLARPLRYWSAASRTVQLPPADAELGLLLADASYTALPGAATAPPAEATLADTVAGETGFHNHGLVNFAMPYSPVPPAGLYGFFGRFRSDAYEPSEAFLVLFNLGVAYDDLAPASEALWASAYPGDYDHSGLVDAADYAFWRQQHGEQPSLAGVGADGNRDGVVDAADYTVWRDNAVDEAASAAGTAPEPASAVLAAVAALLLGRRRPAG</sequence>
<dbReference type="Proteomes" id="UP000316714">
    <property type="component" value="Unassembled WGS sequence"/>
</dbReference>
<dbReference type="SUPFAM" id="SSF63446">
    <property type="entry name" value="Type I dockerin domain"/>
    <property type="match status" value="1"/>
</dbReference>
<accession>A0A5C5V0L9</accession>
<name>A0A5C5V0L9_9BACT</name>
<protein>
    <recommendedName>
        <fullName evidence="3">PEP-CTERM protein-sorting domain-containing protein</fullName>
    </recommendedName>
</protein>
<comment type="caution">
    <text evidence="1">The sequence shown here is derived from an EMBL/GenBank/DDBJ whole genome shotgun (WGS) entry which is preliminary data.</text>
</comment>
<evidence type="ECO:0000313" key="1">
    <source>
        <dbReference type="EMBL" id="TWT32194.1"/>
    </source>
</evidence>
<organism evidence="1 2">
    <name type="scientific">Posidoniimonas corsicana</name>
    <dbReference type="NCBI Taxonomy" id="1938618"/>
    <lineage>
        <taxon>Bacteria</taxon>
        <taxon>Pseudomonadati</taxon>
        <taxon>Planctomycetota</taxon>
        <taxon>Planctomycetia</taxon>
        <taxon>Pirellulales</taxon>
        <taxon>Lacipirellulaceae</taxon>
        <taxon>Posidoniimonas</taxon>
    </lineage>
</organism>
<dbReference type="Gene3D" id="1.10.1330.10">
    <property type="entry name" value="Dockerin domain"/>
    <property type="match status" value="1"/>
</dbReference>
<dbReference type="OrthoDB" id="281927at2"/>
<evidence type="ECO:0000313" key="2">
    <source>
        <dbReference type="Proteomes" id="UP000316714"/>
    </source>
</evidence>
<dbReference type="GO" id="GO:0000272">
    <property type="term" value="P:polysaccharide catabolic process"/>
    <property type="evidence" value="ECO:0007669"/>
    <property type="project" value="InterPro"/>
</dbReference>
<keyword evidence="2" id="KW-1185">Reference proteome</keyword>
<dbReference type="EMBL" id="SIHJ01000003">
    <property type="protein sequence ID" value="TWT32194.1"/>
    <property type="molecule type" value="Genomic_DNA"/>
</dbReference>
<dbReference type="RefSeq" id="WP_146567366.1">
    <property type="nucleotide sequence ID" value="NZ_SIHJ01000003.1"/>
</dbReference>
<gene>
    <name evidence="1" type="ORF">KOR34_39550</name>
</gene>
<evidence type="ECO:0008006" key="3">
    <source>
        <dbReference type="Google" id="ProtNLM"/>
    </source>
</evidence>